<dbReference type="CDD" id="cd06260">
    <property type="entry name" value="DUF820-like"/>
    <property type="match status" value="1"/>
</dbReference>
<dbReference type="Pfam" id="PF05685">
    <property type="entry name" value="Uma2"/>
    <property type="match status" value="1"/>
</dbReference>
<dbReference type="SUPFAM" id="SSF52980">
    <property type="entry name" value="Restriction endonuclease-like"/>
    <property type="match status" value="1"/>
</dbReference>
<feature type="domain" description="Putative restriction endonuclease" evidence="1">
    <location>
        <begin position="22"/>
        <end position="170"/>
    </location>
</feature>
<dbReference type="Proteomes" id="UP000078302">
    <property type="component" value="Unassembled WGS sequence"/>
</dbReference>
<reference evidence="2 3" key="1">
    <citation type="submission" date="2016-04" db="EMBL/GenBank/DDBJ databases">
        <title>Acidithiobacillus ferrooxidans genome sequencing and assembly.</title>
        <authorList>
            <person name="Zhou Z."/>
        </authorList>
    </citation>
    <scope>NUCLEOTIDE SEQUENCE [LARGE SCALE GENOMIC DNA]</scope>
    <source>
        <strain evidence="2 3">BY0502</strain>
    </source>
</reference>
<dbReference type="RefSeq" id="WP_064218745.1">
    <property type="nucleotide sequence ID" value="NZ_LVXZ01000068.1"/>
</dbReference>
<dbReference type="InterPro" id="IPR011335">
    <property type="entry name" value="Restrct_endonuc-II-like"/>
</dbReference>
<protein>
    <recommendedName>
        <fullName evidence="1">Putative restriction endonuclease domain-containing protein</fullName>
    </recommendedName>
</protein>
<dbReference type="PANTHER" id="PTHR34107:SF4">
    <property type="entry name" value="SLL1222 PROTEIN"/>
    <property type="match status" value="1"/>
</dbReference>
<dbReference type="Gene3D" id="3.90.1570.10">
    <property type="entry name" value="tt1808, chain A"/>
    <property type="match status" value="1"/>
</dbReference>
<sequence>MTTVERLASYENLFGLPENVVGEIIAGQLYTHPRPAPAHARASSVLGNKVGTPFDQSEGGGPSGWWILDEPELHLSEDILVPDLAGWRRERMPAFPKTAWFEIAPDWVSEVLSPATARTDRVLKLPRYTATSVVHCWLIDPDARTLEAYANQEGRWLLLGTWGGDDMATIDPFAAIPLSSRAYGWSQTDEQ</sequence>
<evidence type="ECO:0000313" key="2">
    <source>
        <dbReference type="EMBL" id="OAP91758.1"/>
    </source>
</evidence>
<name>A0A179BJ59_ACIFR</name>
<dbReference type="AlphaFoldDB" id="A0A179BJ59"/>
<accession>A0A179BJ59</accession>
<keyword evidence="3" id="KW-1185">Reference proteome</keyword>
<dbReference type="OrthoDB" id="461333at2"/>
<dbReference type="InterPro" id="IPR012296">
    <property type="entry name" value="Nuclease_put_TT1808"/>
</dbReference>
<evidence type="ECO:0000259" key="1">
    <source>
        <dbReference type="Pfam" id="PF05685"/>
    </source>
</evidence>
<evidence type="ECO:0000313" key="3">
    <source>
        <dbReference type="Proteomes" id="UP000078302"/>
    </source>
</evidence>
<dbReference type="EMBL" id="LVXZ01000068">
    <property type="protein sequence ID" value="OAP91758.1"/>
    <property type="molecule type" value="Genomic_DNA"/>
</dbReference>
<dbReference type="PANTHER" id="PTHR34107">
    <property type="entry name" value="SLL0198 PROTEIN-RELATED"/>
    <property type="match status" value="1"/>
</dbReference>
<gene>
    <name evidence="2" type="ORF">A4H96_06010</name>
</gene>
<dbReference type="InterPro" id="IPR008538">
    <property type="entry name" value="Uma2"/>
</dbReference>
<comment type="caution">
    <text evidence="2">The sequence shown here is derived from an EMBL/GenBank/DDBJ whole genome shotgun (WGS) entry which is preliminary data.</text>
</comment>
<organism evidence="2 3">
    <name type="scientific">Acidithiobacillus ferrooxidans</name>
    <name type="common">Thiobacillus ferrooxidans</name>
    <dbReference type="NCBI Taxonomy" id="920"/>
    <lineage>
        <taxon>Bacteria</taxon>
        <taxon>Pseudomonadati</taxon>
        <taxon>Pseudomonadota</taxon>
        <taxon>Acidithiobacillia</taxon>
        <taxon>Acidithiobacillales</taxon>
        <taxon>Acidithiobacillaceae</taxon>
        <taxon>Acidithiobacillus</taxon>
    </lineage>
</organism>
<proteinExistence type="predicted"/>